<sequence length="120" mass="13501">MERVLCFEYMHGGSLDKHIEDEACGLEWPTCYKIIKGTCEGINYLHNSQERHIYHLNLKPGNILLDKSMTPKIADLGLSRLVDSIETDEPDMRQGTLWDGGVPEGLSCELTGVGVHRRGF</sequence>
<dbReference type="AlphaFoldDB" id="A0A453BPC3"/>
<organism evidence="10 11">
    <name type="scientific">Aegilops tauschii subsp. strangulata</name>
    <name type="common">Goatgrass</name>
    <dbReference type="NCBI Taxonomy" id="200361"/>
    <lineage>
        <taxon>Eukaryota</taxon>
        <taxon>Viridiplantae</taxon>
        <taxon>Streptophyta</taxon>
        <taxon>Embryophyta</taxon>
        <taxon>Tracheophyta</taxon>
        <taxon>Spermatophyta</taxon>
        <taxon>Magnoliopsida</taxon>
        <taxon>Liliopsida</taxon>
        <taxon>Poales</taxon>
        <taxon>Poaceae</taxon>
        <taxon>BOP clade</taxon>
        <taxon>Pooideae</taxon>
        <taxon>Triticodae</taxon>
        <taxon>Triticeae</taxon>
        <taxon>Triticinae</taxon>
        <taxon>Aegilops</taxon>
    </lineage>
</organism>
<dbReference type="EnsemblPlants" id="AET2Gv20585600.6">
    <property type="protein sequence ID" value="AET2Gv20585600.6"/>
    <property type="gene ID" value="AET2Gv20585600"/>
</dbReference>
<dbReference type="EnsemblPlants" id="AET2Gv20585600.23">
    <property type="protein sequence ID" value="AET2Gv20585600.23"/>
    <property type="gene ID" value="AET2Gv20585600"/>
</dbReference>
<dbReference type="Pfam" id="PF00069">
    <property type="entry name" value="Pkinase"/>
    <property type="match status" value="1"/>
</dbReference>
<reference evidence="10" key="5">
    <citation type="journal article" date="2021" name="G3 (Bethesda)">
        <title>Aegilops tauschii genome assembly Aet v5.0 features greater sequence contiguity and improved annotation.</title>
        <authorList>
            <person name="Wang L."/>
            <person name="Zhu T."/>
            <person name="Rodriguez J.C."/>
            <person name="Deal K.R."/>
            <person name="Dubcovsky J."/>
            <person name="McGuire P.E."/>
            <person name="Lux T."/>
            <person name="Spannagl M."/>
            <person name="Mayer K.F.X."/>
            <person name="Baldrich P."/>
            <person name="Meyers B.C."/>
            <person name="Huo N."/>
            <person name="Gu Y.Q."/>
            <person name="Zhou H."/>
            <person name="Devos K.M."/>
            <person name="Bennetzen J.L."/>
            <person name="Unver T."/>
            <person name="Budak H."/>
            <person name="Gulick P.J."/>
            <person name="Galiba G."/>
            <person name="Kalapos B."/>
            <person name="Nelson D.R."/>
            <person name="Li P."/>
            <person name="You F.M."/>
            <person name="Luo M.C."/>
            <person name="Dvorak J."/>
        </authorList>
    </citation>
    <scope>NUCLEOTIDE SEQUENCE [LARGE SCALE GENOMIC DNA]</scope>
    <source>
        <strain evidence="10">cv. AL8/78</strain>
    </source>
</reference>
<proteinExistence type="predicted"/>
<reference evidence="10" key="3">
    <citation type="journal article" date="2017" name="Nature">
        <title>Genome sequence of the progenitor of the wheat D genome Aegilops tauschii.</title>
        <authorList>
            <person name="Luo M.C."/>
            <person name="Gu Y.Q."/>
            <person name="Puiu D."/>
            <person name="Wang H."/>
            <person name="Twardziok S.O."/>
            <person name="Deal K.R."/>
            <person name="Huo N."/>
            <person name="Zhu T."/>
            <person name="Wang L."/>
            <person name="Wang Y."/>
            <person name="McGuire P.E."/>
            <person name="Liu S."/>
            <person name="Long H."/>
            <person name="Ramasamy R.K."/>
            <person name="Rodriguez J.C."/>
            <person name="Van S.L."/>
            <person name="Yuan L."/>
            <person name="Wang Z."/>
            <person name="Xia Z."/>
            <person name="Xiao L."/>
            <person name="Anderson O.D."/>
            <person name="Ouyang S."/>
            <person name="Liang Y."/>
            <person name="Zimin A.V."/>
            <person name="Pertea G."/>
            <person name="Qi P."/>
            <person name="Bennetzen J.L."/>
            <person name="Dai X."/>
            <person name="Dawson M.W."/>
            <person name="Muller H.G."/>
            <person name="Kugler K."/>
            <person name="Rivarola-Duarte L."/>
            <person name="Spannagl M."/>
            <person name="Mayer K.F.X."/>
            <person name="Lu F.H."/>
            <person name="Bevan M.W."/>
            <person name="Leroy P."/>
            <person name="Li P."/>
            <person name="You F.M."/>
            <person name="Sun Q."/>
            <person name="Liu Z."/>
            <person name="Lyons E."/>
            <person name="Wicker T."/>
            <person name="Salzberg S.L."/>
            <person name="Devos K.M."/>
            <person name="Dvorak J."/>
        </authorList>
    </citation>
    <scope>NUCLEOTIDE SEQUENCE [LARGE SCALE GENOMIC DNA]</scope>
    <source>
        <strain evidence="10">cv. AL8/78</strain>
    </source>
</reference>
<name>A0A453BPC3_AEGTS</name>
<evidence type="ECO:0000313" key="10">
    <source>
        <dbReference type="EnsemblPlants" id="AET2Gv20585600.26"/>
    </source>
</evidence>
<evidence type="ECO:0000313" key="11">
    <source>
        <dbReference type="Proteomes" id="UP000015105"/>
    </source>
</evidence>
<feature type="domain" description="Protein kinase" evidence="9">
    <location>
        <begin position="1"/>
        <end position="120"/>
    </location>
</feature>
<evidence type="ECO:0000256" key="2">
    <source>
        <dbReference type="ARBA" id="ARBA00022527"/>
    </source>
</evidence>
<dbReference type="FunFam" id="1.10.510.10:FF:001023">
    <property type="entry name" value="Os07g0541700 protein"/>
    <property type="match status" value="1"/>
</dbReference>
<dbReference type="Gramene" id="AET2Gv20585600.8">
    <property type="protein sequence ID" value="AET2Gv20585600.8"/>
    <property type="gene ID" value="AET2Gv20585600"/>
</dbReference>
<keyword evidence="3" id="KW-0808">Transferase</keyword>
<dbReference type="Gramene" id="AET2Gv20585600.28">
    <property type="protein sequence ID" value="AET2Gv20585600.28"/>
    <property type="gene ID" value="AET2Gv20585600"/>
</dbReference>
<evidence type="ECO:0000256" key="7">
    <source>
        <dbReference type="ARBA" id="ARBA00047899"/>
    </source>
</evidence>
<dbReference type="Gramene" id="AET2Gv20585600.6">
    <property type="protein sequence ID" value="AET2Gv20585600.6"/>
    <property type="gene ID" value="AET2Gv20585600"/>
</dbReference>
<evidence type="ECO:0000256" key="3">
    <source>
        <dbReference type="ARBA" id="ARBA00022679"/>
    </source>
</evidence>
<dbReference type="Gramene" id="AET2Gv20585600.20">
    <property type="protein sequence ID" value="AET2Gv20585600.20"/>
    <property type="gene ID" value="AET2Gv20585600"/>
</dbReference>
<dbReference type="Gene3D" id="1.10.510.10">
    <property type="entry name" value="Transferase(Phosphotransferase) domain 1"/>
    <property type="match status" value="1"/>
</dbReference>
<evidence type="ECO:0000259" key="9">
    <source>
        <dbReference type="PROSITE" id="PS50011"/>
    </source>
</evidence>
<dbReference type="EnsemblPlants" id="AET2Gv20585600.22">
    <property type="protein sequence ID" value="AET2Gv20585600.22"/>
    <property type="gene ID" value="AET2Gv20585600"/>
</dbReference>
<reference evidence="10" key="4">
    <citation type="submission" date="2019-03" db="UniProtKB">
        <authorList>
            <consortium name="EnsemblPlants"/>
        </authorList>
    </citation>
    <scope>IDENTIFICATION</scope>
</reference>
<dbReference type="EnsemblPlants" id="AET2Gv20585600.17">
    <property type="protein sequence ID" value="AET2Gv20585600.17"/>
    <property type="gene ID" value="AET2Gv20585600"/>
</dbReference>
<protein>
    <recommendedName>
        <fullName evidence="1">non-specific serine/threonine protein kinase</fullName>
        <ecNumber evidence="1">2.7.11.1</ecNumber>
    </recommendedName>
</protein>
<dbReference type="GO" id="GO:0005524">
    <property type="term" value="F:ATP binding"/>
    <property type="evidence" value="ECO:0007669"/>
    <property type="project" value="UniProtKB-KW"/>
</dbReference>
<evidence type="ECO:0000256" key="1">
    <source>
        <dbReference type="ARBA" id="ARBA00012513"/>
    </source>
</evidence>
<reference evidence="11" key="2">
    <citation type="journal article" date="2017" name="Nat. Plants">
        <title>The Aegilops tauschii genome reveals multiple impacts of transposons.</title>
        <authorList>
            <person name="Zhao G."/>
            <person name="Zou C."/>
            <person name="Li K."/>
            <person name="Wang K."/>
            <person name="Li T."/>
            <person name="Gao L."/>
            <person name="Zhang X."/>
            <person name="Wang H."/>
            <person name="Yang Z."/>
            <person name="Liu X."/>
            <person name="Jiang W."/>
            <person name="Mao L."/>
            <person name="Kong X."/>
            <person name="Jiao Y."/>
            <person name="Jia J."/>
        </authorList>
    </citation>
    <scope>NUCLEOTIDE SEQUENCE [LARGE SCALE GENOMIC DNA]</scope>
    <source>
        <strain evidence="11">cv. AL8/78</strain>
    </source>
</reference>
<dbReference type="PANTHER" id="PTHR45707">
    <property type="entry name" value="C2 CALCIUM/LIPID-BINDING PLANT PHOSPHORIBOSYLTRANSFERASE FAMILY PROTEIN"/>
    <property type="match status" value="1"/>
</dbReference>
<comment type="catalytic activity">
    <reaction evidence="7">
        <text>L-threonyl-[protein] + ATP = O-phospho-L-threonyl-[protein] + ADP + H(+)</text>
        <dbReference type="Rhea" id="RHEA:46608"/>
        <dbReference type="Rhea" id="RHEA-COMP:11060"/>
        <dbReference type="Rhea" id="RHEA-COMP:11605"/>
        <dbReference type="ChEBI" id="CHEBI:15378"/>
        <dbReference type="ChEBI" id="CHEBI:30013"/>
        <dbReference type="ChEBI" id="CHEBI:30616"/>
        <dbReference type="ChEBI" id="CHEBI:61977"/>
        <dbReference type="ChEBI" id="CHEBI:456216"/>
        <dbReference type="EC" id="2.7.11.1"/>
    </reaction>
</comment>
<evidence type="ECO:0000256" key="5">
    <source>
        <dbReference type="ARBA" id="ARBA00022777"/>
    </source>
</evidence>
<dbReference type="Gramene" id="AET2Gv20585600.15">
    <property type="protein sequence ID" value="AET2Gv20585600.15"/>
    <property type="gene ID" value="AET2Gv20585600"/>
</dbReference>
<dbReference type="Gramene" id="AET2Gv20585600.26">
    <property type="protein sequence ID" value="AET2Gv20585600.26"/>
    <property type="gene ID" value="AET2Gv20585600"/>
</dbReference>
<dbReference type="InterPro" id="IPR011009">
    <property type="entry name" value="Kinase-like_dom_sf"/>
</dbReference>
<keyword evidence="11" id="KW-1185">Reference proteome</keyword>
<keyword evidence="4" id="KW-0547">Nucleotide-binding</keyword>
<dbReference type="EnsemblPlants" id="AET2Gv20585600.3">
    <property type="protein sequence ID" value="AET2Gv20585600.3"/>
    <property type="gene ID" value="AET2Gv20585600"/>
</dbReference>
<dbReference type="PANTHER" id="PTHR45707:SF46">
    <property type="entry name" value="PROTEIN KINASE DOMAIN-CONTAINING PROTEIN"/>
    <property type="match status" value="1"/>
</dbReference>
<dbReference type="GO" id="GO:0004674">
    <property type="term" value="F:protein serine/threonine kinase activity"/>
    <property type="evidence" value="ECO:0007669"/>
    <property type="project" value="UniProtKB-KW"/>
</dbReference>
<keyword evidence="6" id="KW-0067">ATP-binding</keyword>
<dbReference type="EnsemblPlants" id="AET2Gv20585600.15">
    <property type="protein sequence ID" value="AET2Gv20585600.15"/>
    <property type="gene ID" value="AET2Gv20585600"/>
</dbReference>
<dbReference type="Gramene" id="AET2Gv20585600.22">
    <property type="protein sequence ID" value="AET2Gv20585600.22"/>
    <property type="gene ID" value="AET2Gv20585600"/>
</dbReference>
<evidence type="ECO:0000256" key="6">
    <source>
        <dbReference type="ARBA" id="ARBA00022840"/>
    </source>
</evidence>
<dbReference type="Gramene" id="AET2Gv20585600.16">
    <property type="protein sequence ID" value="AET2Gv20585600.16"/>
    <property type="gene ID" value="AET2Gv20585600"/>
</dbReference>
<dbReference type="SUPFAM" id="SSF56112">
    <property type="entry name" value="Protein kinase-like (PK-like)"/>
    <property type="match status" value="1"/>
</dbReference>
<dbReference type="PROSITE" id="PS50011">
    <property type="entry name" value="PROTEIN_KINASE_DOM"/>
    <property type="match status" value="1"/>
</dbReference>
<accession>A0A453BPC3</accession>
<keyword evidence="2" id="KW-0723">Serine/threonine-protein kinase</keyword>
<dbReference type="EnsemblPlants" id="AET2Gv20585600.26">
    <property type="protein sequence ID" value="AET2Gv20585600.26"/>
    <property type="gene ID" value="AET2Gv20585600"/>
</dbReference>
<dbReference type="EnsemblPlants" id="AET2Gv20585600.16">
    <property type="protein sequence ID" value="AET2Gv20585600.16"/>
    <property type="gene ID" value="AET2Gv20585600"/>
</dbReference>
<dbReference type="EC" id="2.7.11.1" evidence="1"/>
<comment type="catalytic activity">
    <reaction evidence="8">
        <text>L-seryl-[protein] + ATP = O-phospho-L-seryl-[protein] + ADP + H(+)</text>
        <dbReference type="Rhea" id="RHEA:17989"/>
        <dbReference type="Rhea" id="RHEA-COMP:9863"/>
        <dbReference type="Rhea" id="RHEA-COMP:11604"/>
        <dbReference type="ChEBI" id="CHEBI:15378"/>
        <dbReference type="ChEBI" id="CHEBI:29999"/>
        <dbReference type="ChEBI" id="CHEBI:30616"/>
        <dbReference type="ChEBI" id="CHEBI:83421"/>
        <dbReference type="ChEBI" id="CHEBI:456216"/>
        <dbReference type="EC" id="2.7.11.1"/>
    </reaction>
</comment>
<evidence type="ECO:0000256" key="8">
    <source>
        <dbReference type="ARBA" id="ARBA00048679"/>
    </source>
</evidence>
<dbReference type="EnsemblPlants" id="AET2Gv20585600.11">
    <property type="protein sequence ID" value="AET2Gv20585600.11"/>
    <property type="gene ID" value="AET2Gv20585600"/>
</dbReference>
<dbReference type="EnsemblPlants" id="AET2Gv20585600.7">
    <property type="protein sequence ID" value="AET2Gv20585600.7"/>
    <property type="gene ID" value="AET2Gv20585600"/>
</dbReference>
<dbReference type="EnsemblPlants" id="AET2Gv20585600.28">
    <property type="protein sequence ID" value="AET2Gv20585600.28"/>
    <property type="gene ID" value="AET2Gv20585600"/>
</dbReference>
<dbReference type="EnsemblPlants" id="AET2Gv20585600.8">
    <property type="protein sequence ID" value="AET2Gv20585600.8"/>
    <property type="gene ID" value="AET2Gv20585600"/>
</dbReference>
<dbReference type="Proteomes" id="UP000015105">
    <property type="component" value="Chromosome 2D"/>
</dbReference>
<evidence type="ECO:0000256" key="4">
    <source>
        <dbReference type="ARBA" id="ARBA00022741"/>
    </source>
</evidence>
<dbReference type="Gramene" id="AET2Gv20585600.7">
    <property type="protein sequence ID" value="AET2Gv20585600.7"/>
    <property type="gene ID" value="AET2Gv20585600"/>
</dbReference>
<reference evidence="11" key="1">
    <citation type="journal article" date="2014" name="Science">
        <title>Ancient hybridizations among the ancestral genomes of bread wheat.</title>
        <authorList>
            <consortium name="International Wheat Genome Sequencing Consortium,"/>
            <person name="Marcussen T."/>
            <person name="Sandve S.R."/>
            <person name="Heier L."/>
            <person name="Spannagl M."/>
            <person name="Pfeifer M."/>
            <person name="Jakobsen K.S."/>
            <person name="Wulff B.B."/>
            <person name="Steuernagel B."/>
            <person name="Mayer K.F."/>
            <person name="Olsen O.A."/>
        </authorList>
    </citation>
    <scope>NUCLEOTIDE SEQUENCE [LARGE SCALE GENOMIC DNA]</scope>
    <source>
        <strain evidence="11">cv. AL8/78</strain>
    </source>
</reference>
<dbReference type="InterPro" id="IPR000719">
    <property type="entry name" value="Prot_kinase_dom"/>
</dbReference>
<keyword evidence="5" id="KW-0418">Kinase</keyword>
<dbReference type="Gramene" id="AET2Gv20585600.3">
    <property type="protein sequence ID" value="AET2Gv20585600.3"/>
    <property type="gene ID" value="AET2Gv20585600"/>
</dbReference>
<dbReference type="EnsemblPlants" id="AET2Gv20585600.20">
    <property type="protein sequence ID" value="AET2Gv20585600.20"/>
    <property type="gene ID" value="AET2Gv20585600"/>
</dbReference>
<dbReference type="Gramene" id="AET2Gv20585600.11">
    <property type="protein sequence ID" value="AET2Gv20585600.11"/>
    <property type="gene ID" value="AET2Gv20585600"/>
</dbReference>
<dbReference type="Gramene" id="AET2Gv20585600.17">
    <property type="protein sequence ID" value="AET2Gv20585600.17"/>
    <property type="gene ID" value="AET2Gv20585600"/>
</dbReference>
<dbReference type="Gramene" id="AET2Gv20585600.23">
    <property type="protein sequence ID" value="AET2Gv20585600.23"/>
    <property type="gene ID" value="AET2Gv20585600"/>
</dbReference>